<feature type="compositionally biased region" description="Basic and acidic residues" evidence="1">
    <location>
        <begin position="20"/>
        <end position="37"/>
    </location>
</feature>
<name>A0AAE5LGD7_9VIBR</name>
<evidence type="ECO:0000313" key="3">
    <source>
        <dbReference type="Proteomes" id="UP000572722"/>
    </source>
</evidence>
<dbReference type="Proteomes" id="UP000572722">
    <property type="component" value="Unassembled WGS sequence"/>
</dbReference>
<gene>
    <name evidence="2" type="ORF">F0237_01085</name>
</gene>
<dbReference type="InterPro" id="IPR024400">
    <property type="entry name" value="DUF2635"/>
</dbReference>
<dbReference type="EMBL" id="VTXO01000001">
    <property type="protein sequence ID" value="NOI79237.1"/>
    <property type="molecule type" value="Genomic_DNA"/>
</dbReference>
<dbReference type="AlphaFoldDB" id="A0AAE5LGD7"/>
<accession>A0AAE5LGD7</accession>
<proteinExistence type="predicted"/>
<dbReference type="Pfam" id="PF10948">
    <property type="entry name" value="DUF2635"/>
    <property type="match status" value="1"/>
</dbReference>
<feature type="region of interest" description="Disordered" evidence="1">
    <location>
        <begin position="20"/>
        <end position="42"/>
    </location>
</feature>
<dbReference type="RefSeq" id="WP_171320006.1">
    <property type="nucleotide sequence ID" value="NZ_VTXO01000001.1"/>
</dbReference>
<protein>
    <submittedName>
        <fullName evidence="2">DUF2635 domain-containing protein</fullName>
    </submittedName>
</protein>
<evidence type="ECO:0000256" key="1">
    <source>
        <dbReference type="SAM" id="MobiDB-lite"/>
    </source>
</evidence>
<sequence length="63" mass="7306">MEKTQVTTFKIKPKQGFTVKDPKTFKPLKPEGEDKPRNTYWLRRVQDGDCTVVKPTASKEPKQ</sequence>
<organism evidence="2 3">
    <name type="scientific">Vibrio tubiashii</name>
    <dbReference type="NCBI Taxonomy" id="29498"/>
    <lineage>
        <taxon>Bacteria</taxon>
        <taxon>Pseudomonadati</taxon>
        <taxon>Pseudomonadota</taxon>
        <taxon>Gammaproteobacteria</taxon>
        <taxon>Vibrionales</taxon>
        <taxon>Vibrionaceae</taxon>
        <taxon>Vibrio</taxon>
        <taxon>Vibrio oreintalis group</taxon>
    </lineage>
</organism>
<reference evidence="2 3" key="1">
    <citation type="submission" date="2019-08" db="EMBL/GenBank/DDBJ databases">
        <title>Draft genome sequencing and comparative genomics of hatchery-associated Vibrios.</title>
        <authorList>
            <person name="Kehlet-Delgado H."/>
            <person name="Mueller R.S."/>
        </authorList>
    </citation>
    <scope>NUCLEOTIDE SEQUENCE [LARGE SCALE GENOMIC DNA]</scope>
    <source>
        <strain evidence="2 3">01-65-5-1</strain>
    </source>
</reference>
<comment type="caution">
    <text evidence="2">The sequence shown here is derived from an EMBL/GenBank/DDBJ whole genome shotgun (WGS) entry which is preliminary data.</text>
</comment>
<evidence type="ECO:0000313" key="2">
    <source>
        <dbReference type="EMBL" id="NOI79237.1"/>
    </source>
</evidence>